<evidence type="ECO:0000313" key="11">
    <source>
        <dbReference type="EMBL" id="RLP77201.1"/>
    </source>
</evidence>
<dbReference type="EMBL" id="RCTF01000011">
    <property type="protein sequence ID" value="RLP77201.1"/>
    <property type="molecule type" value="Genomic_DNA"/>
</dbReference>
<keyword evidence="3 10" id="KW-1134">Transmembrane beta strand</keyword>
<comment type="similarity">
    <text evidence="1 10">Belongs to the alphaproteobacteria porin family.</text>
</comment>
<dbReference type="InterPro" id="IPR003684">
    <property type="entry name" value="Porin_alphabac"/>
</dbReference>
<dbReference type="GO" id="GO:0009279">
    <property type="term" value="C:cell outer membrane"/>
    <property type="evidence" value="ECO:0007669"/>
    <property type="project" value="UniProtKB-SubCell"/>
</dbReference>
<sequence length="435" mass="46788">MSLSLSSSRRRDRRVSFALAAASVGLAAGAACAPASAADIMATKAKSAYMRACTEQGEGFFYLPGTDTCLRVGGYLWAEGYFNTYTDYPAANDKTYSIATAGVILDARTSTEYGTLRSYFEGRFKWRSADPWSDGPNKSELEVWNAYIQFGGFTFGKAQSFFDFYANANVLGTDPATIGDDVRLNLLAYTYEFGSSGFSATISLESAADRNNGVLAQNPFLPLGNEDLSAGISATDIVGNVKYAGTWGEAQISGALHQTNSVNVLNQFTTQDTWGYALQAGIMFKLDALAEGDTLYIQSAYADGAISYLGLVDPSGMYAPPDAFMSVTGLTTVTGWNVTASFLHHWNEKWSTAVFGGYAAYDLNDPSAQLFYGFSGGTNYNVGGYLAFNPVKALTIALQYDYTYNSAKDYVPTAFGPSLASTDASQVLLFVSRDF</sequence>
<evidence type="ECO:0000256" key="9">
    <source>
        <dbReference type="ARBA" id="ARBA00023237"/>
    </source>
</evidence>
<reference evidence="11 12" key="1">
    <citation type="submission" date="2018-10" db="EMBL/GenBank/DDBJ databases">
        <title>Xanthobacter tagetidis genome sequencing and assembly.</title>
        <authorList>
            <person name="Maclea K.S."/>
            <person name="Goen A.E."/>
            <person name="Fatima S.A."/>
        </authorList>
    </citation>
    <scope>NUCLEOTIDE SEQUENCE [LARGE SCALE GENOMIC DNA]</scope>
    <source>
        <strain evidence="11 12">ATCC 700314</strain>
    </source>
</reference>
<keyword evidence="8 10" id="KW-0472">Membrane</keyword>
<feature type="chain" id="PRO_5017853796" description="Porin" evidence="10">
    <location>
        <begin position="38"/>
        <end position="435"/>
    </location>
</feature>
<organism evidence="11 12">
    <name type="scientific">Xanthobacter tagetidis</name>
    <dbReference type="NCBI Taxonomy" id="60216"/>
    <lineage>
        <taxon>Bacteria</taxon>
        <taxon>Pseudomonadati</taxon>
        <taxon>Pseudomonadota</taxon>
        <taxon>Alphaproteobacteria</taxon>
        <taxon>Hyphomicrobiales</taxon>
        <taxon>Xanthobacteraceae</taxon>
        <taxon>Xanthobacter</taxon>
    </lineage>
</organism>
<accession>A0A3L7AC25</accession>
<keyword evidence="4 10" id="KW-0812">Transmembrane</keyword>
<dbReference type="Proteomes" id="UP000269692">
    <property type="component" value="Unassembled WGS sequence"/>
</dbReference>
<evidence type="ECO:0000256" key="2">
    <source>
        <dbReference type="ARBA" id="ARBA00022448"/>
    </source>
</evidence>
<dbReference type="OrthoDB" id="7801681at2"/>
<dbReference type="RefSeq" id="WP_121624039.1">
    <property type="nucleotide sequence ID" value="NZ_JACIIW010000008.1"/>
</dbReference>
<name>A0A3L7AC25_9HYPH</name>
<keyword evidence="12" id="KW-1185">Reference proteome</keyword>
<evidence type="ECO:0000256" key="10">
    <source>
        <dbReference type="RuleBase" id="RU364005"/>
    </source>
</evidence>
<comment type="caution">
    <text evidence="11">The sequence shown here is derived from an EMBL/GenBank/DDBJ whole genome shotgun (WGS) entry which is preliminary data.</text>
</comment>
<evidence type="ECO:0000256" key="6">
    <source>
        <dbReference type="ARBA" id="ARBA00023065"/>
    </source>
</evidence>
<evidence type="ECO:0000256" key="1">
    <source>
        <dbReference type="ARBA" id="ARBA00009521"/>
    </source>
</evidence>
<keyword evidence="6 10" id="KW-0406">Ion transport</keyword>
<keyword evidence="5 10" id="KW-0732">Signal</keyword>
<evidence type="ECO:0000256" key="8">
    <source>
        <dbReference type="ARBA" id="ARBA00023136"/>
    </source>
</evidence>
<evidence type="ECO:0000256" key="3">
    <source>
        <dbReference type="ARBA" id="ARBA00022452"/>
    </source>
</evidence>
<feature type="signal peptide" evidence="10">
    <location>
        <begin position="1"/>
        <end position="37"/>
    </location>
</feature>
<keyword evidence="7 10" id="KW-0626">Porin</keyword>
<protein>
    <recommendedName>
        <fullName evidence="10">Porin</fullName>
    </recommendedName>
</protein>
<proteinExistence type="inferred from homology"/>
<dbReference type="GO" id="GO:0006811">
    <property type="term" value="P:monoatomic ion transport"/>
    <property type="evidence" value="ECO:0007669"/>
    <property type="project" value="UniProtKB-KW"/>
</dbReference>
<dbReference type="Pfam" id="PF02530">
    <property type="entry name" value="Porin_2"/>
    <property type="match status" value="1"/>
</dbReference>
<dbReference type="AlphaFoldDB" id="A0A3L7AC25"/>
<evidence type="ECO:0000313" key="12">
    <source>
        <dbReference type="Proteomes" id="UP000269692"/>
    </source>
</evidence>
<gene>
    <name evidence="11" type="ORF">D9R14_14470</name>
</gene>
<keyword evidence="9 10" id="KW-0998">Cell outer membrane</keyword>
<comment type="subcellular location">
    <subcellularLocation>
        <location evidence="10">Cell outer membrane</location>
        <topology evidence="10">Multi-pass membrane protein</topology>
    </subcellularLocation>
</comment>
<comment type="domain">
    <text evidence="10">Consists of 16-stranded beta-barrel sheets, with large surface-exposed loops, that form a transmembrane pore at the center of each barrel. The pore is partially ocluded by a peptide loop that folds into the pore lumen.</text>
</comment>
<evidence type="ECO:0000256" key="4">
    <source>
        <dbReference type="ARBA" id="ARBA00022692"/>
    </source>
</evidence>
<keyword evidence="2 10" id="KW-0813">Transport</keyword>
<dbReference type="GO" id="GO:0046930">
    <property type="term" value="C:pore complex"/>
    <property type="evidence" value="ECO:0007669"/>
    <property type="project" value="UniProtKB-KW"/>
</dbReference>
<evidence type="ECO:0000256" key="7">
    <source>
        <dbReference type="ARBA" id="ARBA00023114"/>
    </source>
</evidence>
<evidence type="ECO:0000256" key="5">
    <source>
        <dbReference type="ARBA" id="ARBA00022729"/>
    </source>
</evidence>
<comment type="function">
    <text evidence="10">Forms passive diffusion pores that allow small molecular weight hydrophilic materials across the outer membrane.</text>
</comment>
<dbReference type="GO" id="GO:0015288">
    <property type="term" value="F:porin activity"/>
    <property type="evidence" value="ECO:0007669"/>
    <property type="project" value="UniProtKB-KW"/>
</dbReference>